<sequence>MARSRTERGQNHLSSARIRTTSRSDADPHGLAAGELPVDAKNIERRLNRFRRRVEDSVLRLSGDEDPDSSTWRYRARIA</sequence>
<gene>
    <name evidence="2" type="ORF">NG895_23775</name>
</gene>
<keyword evidence="3" id="KW-1185">Reference proteome</keyword>
<dbReference type="EMBL" id="JAMXLR010000079">
    <property type="protein sequence ID" value="MCO6046931.1"/>
    <property type="molecule type" value="Genomic_DNA"/>
</dbReference>
<dbReference type="Proteomes" id="UP001155241">
    <property type="component" value="Unassembled WGS sequence"/>
</dbReference>
<reference evidence="2" key="1">
    <citation type="submission" date="2022-06" db="EMBL/GenBank/DDBJ databases">
        <title>Aeoliella straminimaris, a novel planctomycete from sediments.</title>
        <authorList>
            <person name="Vitorino I.R."/>
            <person name="Lage O.M."/>
        </authorList>
    </citation>
    <scope>NUCLEOTIDE SEQUENCE</scope>
    <source>
        <strain evidence="2">ICT_H6.2</strain>
    </source>
</reference>
<name>A0A9X2JIK4_9BACT</name>
<accession>A0A9X2JIK4</accession>
<proteinExistence type="predicted"/>
<evidence type="ECO:0000313" key="3">
    <source>
        <dbReference type="Proteomes" id="UP001155241"/>
    </source>
</evidence>
<protein>
    <submittedName>
        <fullName evidence="2">Uncharacterized protein</fullName>
    </submittedName>
</protein>
<dbReference type="RefSeq" id="WP_252855046.1">
    <property type="nucleotide sequence ID" value="NZ_JAMXLR010000079.1"/>
</dbReference>
<comment type="caution">
    <text evidence="2">The sequence shown here is derived from an EMBL/GenBank/DDBJ whole genome shotgun (WGS) entry which is preliminary data.</text>
</comment>
<dbReference type="AlphaFoldDB" id="A0A9X2JIK4"/>
<feature type="compositionally biased region" description="Basic and acidic residues" evidence="1">
    <location>
        <begin position="1"/>
        <end position="10"/>
    </location>
</feature>
<organism evidence="2 3">
    <name type="scientific">Aeoliella straminimaris</name>
    <dbReference type="NCBI Taxonomy" id="2954799"/>
    <lineage>
        <taxon>Bacteria</taxon>
        <taxon>Pseudomonadati</taxon>
        <taxon>Planctomycetota</taxon>
        <taxon>Planctomycetia</taxon>
        <taxon>Pirellulales</taxon>
        <taxon>Lacipirellulaceae</taxon>
        <taxon>Aeoliella</taxon>
    </lineage>
</organism>
<feature type="region of interest" description="Disordered" evidence="1">
    <location>
        <begin position="1"/>
        <end position="37"/>
    </location>
</feature>
<evidence type="ECO:0000256" key="1">
    <source>
        <dbReference type="SAM" id="MobiDB-lite"/>
    </source>
</evidence>
<feature type="compositionally biased region" description="Polar residues" evidence="1">
    <location>
        <begin position="11"/>
        <end position="21"/>
    </location>
</feature>
<evidence type="ECO:0000313" key="2">
    <source>
        <dbReference type="EMBL" id="MCO6046931.1"/>
    </source>
</evidence>